<evidence type="ECO:0000256" key="1">
    <source>
        <dbReference type="SAM" id="MobiDB-lite"/>
    </source>
</evidence>
<organism evidence="2 3">
    <name type="scientific">Pseudomonas syringae pv. actinidiae</name>
    <dbReference type="NCBI Taxonomy" id="103796"/>
    <lineage>
        <taxon>Bacteria</taxon>
        <taxon>Pseudomonadati</taxon>
        <taxon>Pseudomonadota</taxon>
        <taxon>Gammaproteobacteria</taxon>
        <taxon>Pseudomonadales</taxon>
        <taxon>Pseudomonadaceae</taxon>
        <taxon>Pseudomonas</taxon>
        <taxon>Pseudomonas syringae</taxon>
    </lineage>
</organism>
<comment type="caution">
    <text evidence="2">The sequence shown here is derived from an EMBL/GenBank/DDBJ whole genome shotgun (WGS) entry which is preliminary data.</text>
</comment>
<evidence type="ECO:0000313" key="3">
    <source>
        <dbReference type="Proteomes" id="UP000282289"/>
    </source>
</evidence>
<gene>
    <name evidence="2" type="ORF">ALQ15_02639</name>
</gene>
<sequence length="57" mass="6171">MAYSLSSSNSPVVVPENKNTKLPLIKIGNYRPKPAISRHSNQGGGVPKPLNENQKTI</sequence>
<evidence type="ECO:0000313" key="2">
    <source>
        <dbReference type="EMBL" id="RMP76739.1"/>
    </source>
</evidence>
<dbReference type="Proteomes" id="UP000282289">
    <property type="component" value="Unassembled WGS sequence"/>
</dbReference>
<name>A0A7Z6U5S7_PSESF</name>
<feature type="region of interest" description="Disordered" evidence="1">
    <location>
        <begin position="32"/>
        <end position="57"/>
    </location>
</feature>
<dbReference type="RefSeq" id="WP_193601373.1">
    <property type="nucleotide sequence ID" value="NZ_RBQT01000128.1"/>
</dbReference>
<dbReference type="EMBL" id="RBQT01000128">
    <property type="protein sequence ID" value="RMP76739.1"/>
    <property type="molecule type" value="Genomic_DNA"/>
</dbReference>
<reference evidence="2 3" key="1">
    <citation type="submission" date="2018-08" db="EMBL/GenBank/DDBJ databases">
        <title>Recombination of ecologically and evolutionarily significant loci maintains genetic cohesion in the Pseudomonas syringae species complex.</title>
        <authorList>
            <person name="Dillon M."/>
            <person name="Thakur S."/>
            <person name="Almeida R.N.D."/>
            <person name="Weir B.S."/>
            <person name="Guttman D.S."/>
        </authorList>
    </citation>
    <scope>NUCLEOTIDE SEQUENCE [LARGE SCALE GENOMIC DNA]</scope>
    <source>
        <strain evidence="2 3">ICMP 19589</strain>
    </source>
</reference>
<accession>A0A7Z6U5S7</accession>
<protein>
    <submittedName>
        <fullName evidence="2">Uncharacterized protein</fullName>
    </submittedName>
</protein>
<proteinExistence type="predicted"/>
<dbReference type="AlphaFoldDB" id="A0A7Z6U5S7"/>